<dbReference type="Proteomes" id="UP000012313">
    <property type="component" value="Unassembled WGS sequence"/>
</dbReference>
<protein>
    <submittedName>
        <fullName evidence="1">Uncharacterized protein</fullName>
    </submittedName>
</protein>
<name>N1WQW8_9LEPT</name>
<organism evidence="1 2">
    <name type="scientific">Leptospira weilii serovar Ranarum str. ICFT</name>
    <dbReference type="NCBI Taxonomy" id="1218598"/>
    <lineage>
        <taxon>Bacteria</taxon>
        <taxon>Pseudomonadati</taxon>
        <taxon>Spirochaetota</taxon>
        <taxon>Spirochaetia</taxon>
        <taxon>Leptospirales</taxon>
        <taxon>Leptospiraceae</taxon>
        <taxon>Leptospira</taxon>
    </lineage>
</organism>
<comment type="caution">
    <text evidence="1">The sequence shown here is derived from an EMBL/GenBank/DDBJ whole genome shotgun (WGS) entry which is preliminary data.</text>
</comment>
<gene>
    <name evidence="1" type="ORF">LEP1GSC060_1388</name>
</gene>
<proteinExistence type="predicted"/>
<evidence type="ECO:0000313" key="2">
    <source>
        <dbReference type="Proteomes" id="UP000012313"/>
    </source>
</evidence>
<dbReference type="AlphaFoldDB" id="N1WQW8"/>
<sequence length="69" mass="7866">MKQFVRKRIVIFLTALELFSCKPEDRKFDALDPIAAEGSLCLFNLLVPQSRFSKSQIGTDQSSFGRLRT</sequence>
<dbReference type="EMBL" id="AOHC02000025">
    <property type="protein sequence ID" value="EMY78228.1"/>
    <property type="molecule type" value="Genomic_DNA"/>
</dbReference>
<reference evidence="1" key="1">
    <citation type="submission" date="2013-03" db="EMBL/GenBank/DDBJ databases">
        <authorList>
            <person name="Harkins D.M."/>
            <person name="Durkin A.S."/>
            <person name="Brinkac L.M."/>
            <person name="Haft D.H."/>
            <person name="Selengut J.D."/>
            <person name="Sanka R."/>
            <person name="DePew J."/>
            <person name="Purushe J."/>
            <person name="Hartskeerl R.A."/>
            <person name="Ahmed A."/>
            <person name="van der Linden H."/>
            <person name="Goris M.G.A."/>
            <person name="Vinetz J.M."/>
            <person name="Sutton G.G."/>
            <person name="Nierman W.C."/>
            <person name="Fouts D.E."/>
        </authorList>
    </citation>
    <scope>NUCLEOTIDE SEQUENCE [LARGE SCALE GENOMIC DNA]</scope>
    <source>
        <strain evidence="1">ICFT</strain>
    </source>
</reference>
<evidence type="ECO:0000313" key="1">
    <source>
        <dbReference type="EMBL" id="EMY78228.1"/>
    </source>
</evidence>
<accession>N1WQW8</accession>
<dbReference type="STRING" id="1218598.LEP1GSC060_1388"/>
<keyword evidence="2" id="KW-1185">Reference proteome</keyword>